<feature type="transmembrane region" description="Helical" evidence="2">
    <location>
        <begin position="33"/>
        <end position="52"/>
    </location>
</feature>
<keyword evidence="2" id="KW-1133">Transmembrane helix</keyword>
<comment type="caution">
    <text evidence="3">The sequence shown here is derived from an EMBL/GenBank/DDBJ whole genome shotgun (WGS) entry which is preliminary data.</text>
</comment>
<feature type="compositionally biased region" description="Polar residues" evidence="1">
    <location>
        <begin position="1"/>
        <end position="17"/>
    </location>
</feature>
<gene>
    <name evidence="3" type="ORF">ACFPP6_30115</name>
</gene>
<proteinExistence type="predicted"/>
<dbReference type="RefSeq" id="WP_382049087.1">
    <property type="nucleotide sequence ID" value="NZ_JBHSKJ010000022.1"/>
</dbReference>
<evidence type="ECO:0000313" key="4">
    <source>
        <dbReference type="Proteomes" id="UP001596222"/>
    </source>
</evidence>
<feature type="transmembrane region" description="Helical" evidence="2">
    <location>
        <begin position="72"/>
        <end position="91"/>
    </location>
</feature>
<keyword evidence="2" id="KW-0812">Transmembrane</keyword>
<feature type="compositionally biased region" description="Acidic residues" evidence="1">
    <location>
        <begin position="360"/>
        <end position="378"/>
    </location>
</feature>
<evidence type="ECO:0000256" key="1">
    <source>
        <dbReference type="SAM" id="MobiDB-lite"/>
    </source>
</evidence>
<feature type="region of interest" description="Disordered" evidence="1">
    <location>
        <begin position="325"/>
        <end position="413"/>
    </location>
</feature>
<feature type="compositionally biased region" description="Pro residues" evidence="1">
    <location>
        <begin position="256"/>
        <end position="265"/>
    </location>
</feature>
<feature type="region of interest" description="Disordered" evidence="1">
    <location>
        <begin position="238"/>
        <end position="296"/>
    </location>
</feature>
<evidence type="ECO:0000313" key="3">
    <source>
        <dbReference type="EMBL" id="MFC5148928.1"/>
    </source>
</evidence>
<feature type="compositionally biased region" description="Pro residues" evidence="1">
    <location>
        <begin position="274"/>
        <end position="295"/>
    </location>
</feature>
<protein>
    <submittedName>
        <fullName evidence="3">DUF2637 domain-containing protein</fullName>
    </submittedName>
</protein>
<feature type="transmembrane region" description="Helical" evidence="2">
    <location>
        <begin position="103"/>
        <end position="121"/>
    </location>
</feature>
<evidence type="ECO:0000256" key="2">
    <source>
        <dbReference type="SAM" id="Phobius"/>
    </source>
</evidence>
<organism evidence="3 4">
    <name type="scientific">Streptomyces aureoversilis</name>
    <dbReference type="NCBI Taxonomy" id="67277"/>
    <lineage>
        <taxon>Bacteria</taxon>
        <taxon>Bacillati</taxon>
        <taxon>Actinomycetota</taxon>
        <taxon>Actinomycetes</taxon>
        <taxon>Kitasatosporales</taxon>
        <taxon>Streptomycetaceae</taxon>
        <taxon>Streptomyces</taxon>
    </lineage>
</organism>
<keyword evidence="2" id="KW-0472">Membrane</keyword>
<sequence length="479" mass="52322">MISGLGTNALEQPQATRGESRRRELTWTKGRKALFGTIGFGAIVIAAVGFVGSYASVRDLAERKGFGWFADVFPLGIDIGIAVLLALDLALTWIDLPFPLLRHIAWMLTAATIAFNGAASWPDLVGSAMHGVIPLLFIAITEAVRSAVAQAMDLDESGRRDAIPLSRWLLQPAATWSIFRDMRLWGIRSYRIGLTRYQNRKLYEQDLRSEHGWRWRSKATADELRPLRKARLGIAVTDTAAAAEERPADITTDQPLPQPELPQAPAPALEPFTPADPAPVLPHPPHLPAPEPQTPVEPALREETAFTAEPEPRLEEAVVVAESLTRPAAVPQDALTPPAETAVPVPQQEPAPDEPAVPTADEEDGDEAEQHAEDDEPTDEHPAGDEGAPASDEAPRIDVGLAQPGETKSQKAERIYLAHQKAGVELKKPDLARWAGYKQEGSGRTQYAKLEKHYGPIVVRESTDQLNLEWQQQDDSLPA</sequence>
<dbReference type="Proteomes" id="UP001596222">
    <property type="component" value="Unassembled WGS sequence"/>
</dbReference>
<dbReference type="InterPro" id="IPR021235">
    <property type="entry name" value="DUF2637"/>
</dbReference>
<name>A0ABW0A5D4_9ACTN</name>
<keyword evidence="4" id="KW-1185">Reference proteome</keyword>
<reference evidence="4" key="1">
    <citation type="journal article" date="2019" name="Int. J. Syst. Evol. Microbiol.">
        <title>The Global Catalogue of Microorganisms (GCM) 10K type strain sequencing project: providing services to taxonomists for standard genome sequencing and annotation.</title>
        <authorList>
            <consortium name="The Broad Institute Genomics Platform"/>
            <consortium name="The Broad Institute Genome Sequencing Center for Infectious Disease"/>
            <person name="Wu L."/>
            <person name="Ma J."/>
        </authorList>
    </citation>
    <scope>NUCLEOTIDE SEQUENCE [LARGE SCALE GENOMIC DNA]</scope>
    <source>
        <strain evidence="4">CGMCC 4.1641</strain>
    </source>
</reference>
<dbReference type="EMBL" id="JBHSKJ010000022">
    <property type="protein sequence ID" value="MFC5148928.1"/>
    <property type="molecule type" value="Genomic_DNA"/>
</dbReference>
<dbReference type="Pfam" id="PF10935">
    <property type="entry name" value="DUF2637"/>
    <property type="match status" value="1"/>
</dbReference>
<feature type="region of interest" description="Disordered" evidence="1">
    <location>
        <begin position="1"/>
        <end position="22"/>
    </location>
</feature>
<accession>A0ABW0A5D4</accession>